<gene>
    <name evidence="2" type="ORF">ACFQT0_18255</name>
</gene>
<protein>
    <recommendedName>
        <fullName evidence="4">HEAT repeat domain-containing protein</fullName>
    </recommendedName>
</protein>
<evidence type="ECO:0000313" key="2">
    <source>
        <dbReference type="EMBL" id="MFC7669073.1"/>
    </source>
</evidence>
<proteinExistence type="predicted"/>
<feature type="region of interest" description="Disordered" evidence="1">
    <location>
        <begin position="148"/>
        <end position="180"/>
    </location>
</feature>
<keyword evidence="3" id="KW-1185">Reference proteome</keyword>
<sequence length="180" mass="19978">MLLEVAQGPNLLGRAAALRALSSFATEHADKHMFLRLVEEEMQLAQQLLHGMVAGNTELRSALRYELRKGQQRIFGLLMQVYERQPMIDAQRGVAHSAGERQANALEILDNLIPRPLYQGLQAMLDVGRLREKVQKFDDLLGPWFQPNPSRPSSCGTARRLFRPGPSPSPCSSGAPSPLP</sequence>
<evidence type="ECO:0000256" key="1">
    <source>
        <dbReference type="SAM" id="MobiDB-lite"/>
    </source>
</evidence>
<reference evidence="3" key="1">
    <citation type="journal article" date="2019" name="Int. J. Syst. Evol. Microbiol.">
        <title>The Global Catalogue of Microorganisms (GCM) 10K type strain sequencing project: providing services to taxonomists for standard genome sequencing and annotation.</title>
        <authorList>
            <consortium name="The Broad Institute Genomics Platform"/>
            <consortium name="The Broad Institute Genome Sequencing Center for Infectious Disease"/>
            <person name="Wu L."/>
            <person name="Ma J."/>
        </authorList>
    </citation>
    <scope>NUCLEOTIDE SEQUENCE [LARGE SCALE GENOMIC DNA]</scope>
    <source>
        <strain evidence="3">JCM 19635</strain>
    </source>
</reference>
<comment type="caution">
    <text evidence="2">The sequence shown here is derived from an EMBL/GenBank/DDBJ whole genome shotgun (WGS) entry which is preliminary data.</text>
</comment>
<accession>A0ABW2U6F4</accession>
<dbReference type="Proteomes" id="UP001596513">
    <property type="component" value="Unassembled WGS sequence"/>
</dbReference>
<evidence type="ECO:0000313" key="3">
    <source>
        <dbReference type="Proteomes" id="UP001596513"/>
    </source>
</evidence>
<evidence type="ECO:0008006" key="4">
    <source>
        <dbReference type="Google" id="ProtNLM"/>
    </source>
</evidence>
<name>A0ABW2U6F4_9BACT</name>
<dbReference type="EMBL" id="JBHTEK010000001">
    <property type="protein sequence ID" value="MFC7669073.1"/>
    <property type="molecule type" value="Genomic_DNA"/>
</dbReference>
<organism evidence="2 3">
    <name type="scientific">Hymenobacter humi</name>
    <dbReference type="NCBI Taxonomy" id="1411620"/>
    <lineage>
        <taxon>Bacteria</taxon>
        <taxon>Pseudomonadati</taxon>
        <taxon>Bacteroidota</taxon>
        <taxon>Cytophagia</taxon>
        <taxon>Cytophagales</taxon>
        <taxon>Hymenobacteraceae</taxon>
        <taxon>Hymenobacter</taxon>
    </lineage>
</organism>
<dbReference type="RefSeq" id="WP_380204595.1">
    <property type="nucleotide sequence ID" value="NZ_JBHTEK010000001.1"/>
</dbReference>
<feature type="compositionally biased region" description="Low complexity" evidence="1">
    <location>
        <begin position="170"/>
        <end position="180"/>
    </location>
</feature>